<accession>A0A6M3Y7U6</accession>
<evidence type="ECO:0000313" key="1">
    <source>
        <dbReference type="EMBL" id="QJA65843.1"/>
    </source>
</evidence>
<evidence type="ECO:0000313" key="2">
    <source>
        <dbReference type="EMBL" id="QJI04926.1"/>
    </source>
</evidence>
<dbReference type="AlphaFoldDB" id="A0A6M3Y7U6"/>
<name>A0A6M3Y7U6_9ZZZZ</name>
<dbReference type="EMBL" id="MT141545">
    <property type="protein sequence ID" value="QJA65843.1"/>
    <property type="molecule type" value="Genomic_DNA"/>
</dbReference>
<proteinExistence type="predicted"/>
<gene>
    <name evidence="2" type="ORF">MM415A00125_0019</name>
    <name evidence="1" type="ORF">MM415B00372_0034</name>
</gene>
<reference evidence="2" key="1">
    <citation type="submission" date="2020-03" db="EMBL/GenBank/DDBJ databases">
        <title>The deep terrestrial virosphere.</title>
        <authorList>
            <person name="Holmfeldt K."/>
            <person name="Nilsson E."/>
            <person name="Simone D."/>
            <person name="Lopez-Fernandez M."/>
            <person name="Wu X."/>
            <person name="de Brujin I."/>
            <person name="Lundin D."/>
            <person name="Andersson A."/>
            <person name="Bertilsson S."/>
            <person name="Dopson M."/>
        </authorList>
    </citation>
    <scope>NUCLEOTIDE SEQUENCE</scope>
    <source>
        <strain evidence="2">MM415A00125</strain>
        <strain evidence="1">MM415B00372</strain>
    </source>
</reference>
<sequence length="74" mass="8117">MNNDIYYYPREWQKCPICQGCGLVGGGFFDCPGNIDEYGNRTWVSGNAAETCRVCEGKGSITTPTNKGELKSNT</sequence>
<dbReference type="EMBL" id="MT145192">
    <property type="protein sequence ID" value="QJI04926.1"/>
    <property type="molecule type" value="Genomic_DNA"/>
</dbReference>
<protein>
    <submittedName>
        <fullName evidence="2">Uncharacterized protein</fullName>
    </submittedName>
</protein>
<organism evidence="2">
    <name type="scientific">viral metagenome</name>
    <dbReference type="NCBI Taxonomy" id="1070528"/>
    <lineage>
        <taxon>unclassified sequences</taxon>
        <taxon>metagenomes</taxon>
        <taxon>organismal metagenomes</taxon>
    </lineage>
</organism>